<dbReference type="Gene3D" id="3.40.640.10">
    <property type="entry name" value="Type I PLP-dependent aspartate aminotransferase-like (Major domain)"/>
    <property type="match status" value="1"/>
</dbReference>
<dbReference type="GO" id="GO:0000271">
    <property type="term" value="P:polysaccharide biosynthetic process"/>
    <property type="evidence" value="ECO:0007669"/>
    <property type="project" value="TreeGrafter"/>
</dbReference>
<dbReference type="Pfam" id="PF01041">
    <property type="entry name" value="DegT_DnrJ_EryC1"/>
    <property type="match status" value="1"/>
</dbReference>
<dbReference type="InterPro" id="IPR015421">
    <property type="entry name" value="PyrdxlP-dep_Trfase_major"/>
</dbReference>
<feature type="non-terminal residue" evidence="1">
    <location>
        <position position="349"/>
    </location>
</feature>
<dbReference type="InterPro" id="IPR015422">
    <property type="entry name" value="PyrdxlP-dep_Trfase_small"/>
</dbReference>
<dbReference type="InterPro" id="IPR000653">
    <property type="entry name" value="DegT/StrS_aminotransferase"/>
</dbReference>
<dbReference type="GO" id="GO:0008483">
    <property type="term" value="F:transaminase activity"/>
    <property type="evidence" value="ECO:0007669"/>
    <property type="project" value="TreeGrafter"/>
</dbReference>
<protein>
    <recommendedName>
        <fullName evidence="2">Aminotransferase DegT</fullName>
    </recommendedName>
</protein>
<dbReference type="PANTHER" id="PTHR30244:SF34">
    <property type="entry name" value="DTDP-4-AMINO-4,6-DIDEOXYGALACTOSE TRANSAMINASE"/>
    <property type="match status" value="1"/>
</dbReference>
<accession>A0A382LKR6</accession>
<reference evidence="1" key="1">
    <citation type="submission" date="2018-05" db="EMBL/GenBank/DDBJ databases">
        <authorList>
            <person name="Lanie J.A."/>
            <person name="Ng W.-L."/>
            <person name="Kazmierczak K.M."/>
            <person name="Andrzejewski T.M."/>
            <person name="Davidsen T.M."/>
            <person name="Wayne K.J."/>
            <person name="Tettelin H."/>
            <person name="Glass J.I."/>
            <person name="Rusch D."/>
            <person name="Podicherti R."/>
            <person name="Tsui H.-C.T."/>
            <person name="Winkler M.E."/>
        </authorList>
    </citation>
    <scope>NUCLEOTIDE SEQUENCE</scope>
</reference>
<proteinExistence type="predicted"/>
<dbReference type="Gene3D" id="3.90.1150.10">
    <property type="entry name" value="Aspartate Aminotransferase, domain 1"/>
    <property type="match status" value="1"/>
</dbReference>
<dbReference type="PANTHER" id="PTHR30244">
    <property type="entry name" value="TRANSAMINASE"/>
    <property type="match status" value="1"/>
</dbReference>
<dbReference type="InterPro" id="IPR015424">
    <property type="entry name" value="PyrdxlP-dep_Trfase"/>
</dbReference>
<organism evidence="1">
    <name type="scientific">marine metagenome</name>
    <dbReference type="NCBI Taxonomy" id="408172"/>
    <lineage>
        <taxon>unclassified sequences</taxon>
        <taxon>metagenomes</taxon>
        <taxon>ecological metagenomes</taxon>
    </lineage>
</organism>
<sequence length="349" mass="38444">MRVPATAPSFSEEDIAFITERFKGILRGESFLSMYVYGEEFEARFAAYTGTQHAVACNSGTSALELIFRAIGVEGREVILPSNTFLATAIAVRNAGAIPVFADCGDDMSLDPDDAASRVTSNTAAIAQVHIGGVVSEWVRQTQKLCQDKGIHLVEDAAQAHGSVLDGKKAGSFGTAAGFSFFSTKVMTTGEGGMVTTDDPDLVRRMKSDREFGKIRKGVYVNYHETFGYNWRMPEVSALMGLRQLEALDSFIARRREIVAAYDELLCEVDDVTIVHPEGHASYNGFKYMVVLGRHDRVKVHRELGEMGVSLSGYIYEIPLHKLPVFPDSNELSLPRTEFICRQHICLPV</sequence>
<gene>
    <name evidence="1" type="ORF">METZ01_LOCUS290064</name>
</gene>
<dbReference type="SUPFAM" id="SSF53383">
    <property type="entry name" value="PLP-dependent transferases"/>
    <property type="match status" value="1"/>
</dbReference>
<evidence type="ECO:0000313" key="1">
    <source>
        <dbReference type="EMBL" id="SVC37210.1"/>
    </source>
</evidence>
<dbReference type="PIRSF" id="PIRSF000390">
    <property type="entry name" value="PLP_StrS"/>
    <property type="match status" value="1"/>
</dbReference>
<name>A0A382LKR6_9ZZZZ</name>
<dbReference type="CDD" id="cd00616">
    <property type="entry name" value="AHBA_syn"/>
    <property type="match status" value="1"/>
</dbReference>
<dbReference type="GO" id="GO:0030170">
    <property type="term" value="F:pyridoxal phosphate binding"/>
    <property type="evidence" value="ECO:0007669"/>
    <property type="project" value="TreeGrafter"/>
</dbReference>
<evidence type="ECO:0008006" key="2">
    <source>
        <dbReference type="Google" id="ProtNLM"/>
    </source>
</evidence>
<dbReference type="EMBL" id="UINC01087656">
    <property type="protein sequence ID" value="SVC37210.1"/>
    <property type="molecule type" value="Genomic_DNA"/>
</dbReference>
<dbReference type="AlphaFoldDB" id="A0A382LKR6"/>